<sequence>MKPVNFTAIHHSFEIQAENFESAELNFTKEEYLKYTLSRVAPDRKDMVLEVAAGTCACGRSFAPLAHTVVCLDATLPMLAVGKEKADSDRMDNMIFMKGCAEELPFLNENFDIVFSRLAFHHFPDADAAFSEMVRVLRPGGKLVLIDMEAAEEELRDTEDKIETLRDPSHIKNMSRGEMLKLFDAHGLSVESCEKTEMRQKLKNWLALTKTPQDIQDEITERMKNDMRGKEKTGFFPYLENDEICFDQRWILIIGRKKQ</sequence>
<name>A0A9D2SPI6_9FIRM</name>
<dbReference type="CDD" id="cd02440">
    <property type="entry name" value="AdoMet_MTases"/>
    <property type="match status" value="1"/>
</dbReference>
<proteinExistence type="predicted"/>
<organism evidence="2 3">
    <name type="scientific">Candidatus Eisenbergiella merdavium</name>
    <dbReference type="NCBI Taxonomy" id="2838551"/>
    <lineage>
        <taxon>Bacteria</taxon>
        <taxon>Bacillati</taxon>
        <taxon>Bacillota</taxon>
        <taxon>Clostridia</taxon>
        <taxon>Lachnospirales</taxon>
        <taxon>Lachnospiraceae</taxon>
        <taxon>Eisenbergiella</taxon>
    </lineage>
</organism>
<evidence type="ECO:0000313" key="2">
    <source>
        <dbReference type="EMBL" id="HJC23969.1"/>
    </source>
</evidence>
<reference evidence="2" key="1">
    <citation type="journal article" date="2021" name="PeerJ">
        <title>Extensive microbial diversity within the chicken gut microbiome revealed by metagenomics and culture.</title>
        <authorList>
            <person name="Gilroy R."/>
            <person name="Ravi A."/>
            <person name="Getino M."/>
            <person name="Pursley I."/>
            <person name="Horton D.L."/>
            <person name="Alikhan N.F."/>
            <person name="Baker D."/>
            <person name="Gharbi K."/>
            <person name="Hall N."/>
            <person name="Watson M."/>
            <person name="Adriaenssens E.M."/>
            <person name="Foster-Nyarko E."/>
            <person name="Jarju S."/>
            <person name="Secka A."/>
            <person name="Antonio M."/>
            <person name="Oren A."/>
            <person name="Chaudhuri R.R."/>
            <person name="La Ragione R."/>
            <person name="Hildebrand F."/>
            <person name="Pallen M.J."/>
        </authorList>
    </citation>
    <scope>NUCLEOTIDE SEQUENCE</scope>
    <source>
        <strain evidence="2">USAMLcec2-132</strain>
    </source>
</reference>
<dbReference type="GO" id="GO:0032259">
    <property type="term" value="P:methylation"/>
    <property type="evidence" value="ECO:0007669"/>
    <property type="project" value="UniProtKB-KW"/>
</dbReference>
<dbReference type="GO" id="GO:0008757">
    <property type="term" value="F:S-adenosylmethionine-dependent methyltransferase activity"/>
    <property type="evidence" value="ECO:0007669"/>
    <property type="project" value="InterPro"/>
</dbReference>
<accession>A0A9D2SPI6</accession>
<evidence type="ECO:0000259" key="1">
    <source>
        <dbReference type="Pfam" id="PF08241"/>
    </source>
</evidence>
<dbReference type="InterPro" id="IPR029063">
    <property type="entry name" value="SAM-dependent_MTases_sf"/>
</dbReference>
<dbReference type="Gene3D" id="3.40.50.150">
    <property type="entry name" value="Vaccinia Virus protein VP39"/>
    <property type="match status" value="1"/>
</dbReference>
<feature type="domain" description="Methyltransferase type 11" evidence="1">
    <location>
        <begin position="49"/>
        <end position="145"/>
    </location>
</feature>
<comment type="caution">
    <text evidence="2">The sequence shown here is derived from an EMBL/GenBank/DDBJ whole genome shotgun (WGS) entry which is preliminary data.</text>
</comment>
<dbReference type="PANTHER" id="PTHR43591">
    <property type="entry name" value="METHYLTRANSFERASE"/>
    <property type="match status" value="1"/>
</dbReference>
<dbReference type="Pfam" id="PF08241">
    <property type="entry name" value="Methyltransf_11"/>
    <property type="match status" value="1"/>
</dbReference>
<keyword evidence="2" id="KW-0489">Methyltransferase</keyword>
<gene>
    <name evidence="2" type="ORF">H9761_09710</name>
</gene>
<reference evidence="2" key="2">
    <citation type="submission" date="2021-04" db="EMBL/GenBank/DDBJ databases">
        <authorList>
            <person name="Gilroy R."/>
        </authorList>
    </citation>
    <scope>NUCLEOTIDE SEQUENCE</scope>
    <source>
        <strain evidence="2">USAMLcec2-132</strain>
    </source>
</reference>
<dbReference type="InterPro" id="IPR013216">
    <property type="entry name" value="Methyltransf_11"/>
</dbReference>
<dbReference type="AlphaFoldDB" id="A0A9D2SPI6"/>
<dbReference type="SUPFAM" id="SSF53335">
    <property type="entry name" value="S-adenosyl-L-methionine-dependent methyltransferases"/>
    <property type="match status" value="1"/>
</dbReference>
<protein>
    <submittedName>
        <fullName evidence="2">Methyltransferase domain-containing protein</fullName>
    </submittedName>
</protein>
<dbReference type="EMBL" id="DWWS01000034">
    <property type="protein sequence ID" value="HJC23969.1"/>
    <property type="molecule type" value="Genomic_DNA"/>
</dbReference>
<dbReference type="Proteomes" id="UP000823891">
    <property type="component" value="Unassembled WGS sequence"/>
</dbReference>
<evidence type="ECO:0000313" key="3">
    <source>
        <dbReference type="Proteomes" id="UP000823891"/>
    </source>
</evidence>
<keyword evidence="2" id="KW-0808">Transferase</keyword>